<evidence type="ECO:0000259" key="13">
    <source>
        <dbReference type="Pfam" id="PF22924"/>
    </source>
</evidence>
<feature type="domain" description="Acyl-CoA oxidase C-terminal" evidence="11">
    <location>
        <begin position="520"/>
        <end position="687"/>
    </location>
</feature>
<dbReference type="SUPFAM" id="SSF56645">
    <property type="entry name" value="Acyl-CoA dehydrogenase NM domain-like"/>
    <property type="match status" value="1"/>
</dbReference>
<dbReference type="InterPro" id="IPR037069">
    <property type="entry name" value="AcylCoA_DH/ox_N_sf"/>
</dbReference>
<dbReference type="Proteomes" id="UP001345013">
    <property type="component" value="Unassembled WGS sequence"/>
</dbReference>
<keyword evidence="8" id="KW-0443">Lipid metabolism</keyword>
<keyword evidence="4 10" id="KW-0285">Flavoprotein</keyword>
<dbReference type="InterPro" id="IPR009100">
    <property type="entry name" value="AcylCoA_DH/oxidase_NM_dom_sf"/>
</dbReference>
<name>A0ABR0JWH4_9EURO</name>
<dbReference type="EMBL" id="JAVRRG010000286">
    <property type="protein sequence ID" value="KAK5074473.1"/>
    <property type="molecule type" value="Genomic_DNA"/>
</dbReference>
<dbReference type="PANTHER" id="PTHR10909:SF250">
    <property type="entry name" value="PEROXISOMAL ACYL-COENZYME A OXIDASE 1"/>
    <property type="match status" value="1"/>
</dbReference>
<feature type="domain" description="Acyl-CoA oxidase C-alpha1" evidence="13">
    <location>
        <begin position="312"/>
        <end position="477"/>
    </location>
</feature>
<evidence type="ECO:0000313" key="15">
    <source>
        <dbReference type="Proteomes" id="UP001345013"/>
    </source>
</evidence>
<evidence type="ECO:0000256" key="7">
    <source>
        <dbReference type="ARBA" id="ARBA00023002"/>
    </source>
</evidence>
<evidence type="ECO:0000256" key="6">
    <source>
        <dbReference type="ARBA" id="ARBA00022832"/>
    </source>
</evidence>
<keyword evidence="7" id="KW-0560">Oxidoreductase</keyword>
<dbReference type="Pfam" id="PF14749">
    <property type="entry name" value="Acyl-CoA_ox_N"/>
    <property type="match status" value="1"/>
</dbReference>
<dbReference type="Pfam" id="PF22924">
    <property type="entry name" value="ACOX_C_alpha1"/>
    <property type="match status" value="1"/>
</dbReference>
<keyword evidence="6" id="KW-0276">Fatty acid metabolism</keyword>
<proteinExistence type="inferred from homology"/>
<dbReference type="SUPFAM" id="SSF47203">
    <property type="entry name" value="Acyl-CoA dehydrogenase C-terminal domain-like"/>
    <property type="match status" value="2"/>
</dbReference>
<reference evidence="14 15" key="1">
    <citation type="submission" date="2023-08" db="EMBL/GenBank/DDBJ databases">
        <title>Black Yeasts Isolated from many extreme environments.</title>
        <authorList>
            <person name="Coleine C."/>
            <person name="Stajich J.E."/>
            <person name="Selbmann L."/>
        </authorList>
    </citation>
    <scope>NUCLEOTIDE SEQUENCE [LARGE SCALE GENOMIC DNA]</scope>
    <source>
        <strain evidence="14 15">CCFEE 5885</strain>
    </source>
</reference>
<evidence type="ECO:0000259" key="11">
    <source>
        <dbReference type="Pfam" id="PF01756"/>
    </source>
</evidence>
<feature type="domain" description="Acyl-coenzyme A oxidase N-terminal" evidence="12">
    <location>
        <begin position="50"/>
        <end position="164"/>
    </location>
</feature>
<dbReference type="InterPro" id="IPR012258">
    <property type="entry name" value="Acyl-CoA_oxidase"/>
</dbReference>
<dbReference type="PANTHER" id="PTHR10909">
    <property type="entry name" value="ELECTRON TRANSPORT OXIDOREDUCTASE"/>
    <property type="match status" value="1"/>
</dbReference>
<evidence type="ECO:0000259" key="12">
    <source>
        <dbReference type="Pfam" id="PF14749"/>
    </source>
</evidence>
<dbReference type="Gene3D" id="1.20.140.10">
    <property type="entry name" value="Butyryl-CoA Dehydrogenase, subunit A, domain 3"/>
    <property type="match status" value="2"/>
</dbReference>
<dbReference type="InterPro" id="IPR029320">
    <property type="entry name" value="Acyl-CoA_ox_N"/>
</dbReference>
<comment type="subcellular location">
    <subcellularLocation>
        <location evidence="2">Peroxisome</location>
    </subcellularLocation>
</comment>
<evidence type="ECO:0000256" key="2">
    <source>
        <dbReference type="ARBA" id="ARBA00004275"/>
    </source>
</evidence>
<dbReference type="Gene3D" id="1.10.540.10">
    <property type="entry name" value="Acyl-CoA dehydrogenase/oxidase, N-terminal domain"/>
    <property type="match status" value="1"/>
</dbReference>
<evidence type="ECO:0000256" key="5">
    <source>
        <dbReference type="ARBA" id="ARBA00022827"/>
    </source>
</evidence>
<protein>
    <recommendedName>
        <fullName evidence="10">Acyl-coenzyme A oxidase</fullName>
    </recommendedName>
</protein>
<dbReference type="InterPro" id="IPR046373">
    <property type="entry name" value="Acyl-CoA_Oxase/DH_mid-dom_sf"/>
</dbReference>
<organism evidence="14 15">
    <name type="scientific">Lithohypha guttulata</name>
    <dbReference type="NCBI Taxonomy" id="1690604"/>
    <lineage>
        <taxon>Eukaryota</taxon>
        <taxon>Fungi</taxon>
        <taxon>Dikarya</taxon>
        <taxon>Ascomycota</taxon>
        <taxon>Pezizomycotina</taxon>
        <taxon>Eurotiomycetes</taxon>
        <taxon>Chaetothyriomycetidae</taxon>
        <taxon>Chaetothyriales</taxon>
        <taxon>Trichomeriaceae</taxon>
        <taxon>Lithohypha</taxon>
    </lineage>
</organism>
<accession>A0ABR0JWH4</accession>
<gene>
    <name evidence="14" type="ORF">LTR24_010191</name>
</gene>
<evidence type="ECO:0000256" key="9">
    <source>
        <dbReference type="ARBA" id="ARBA00023140"/>
    </source>
</evidence>
<comment type="caution">
    <text evidence="14">The sequence shown here is derived from an EMBL/GenBank/DDBJ whole genome shotgun (WGS) entry which is preliminary data.</text>
</comment>
<dbReference type="InterPro" id="IPR002655">
    <property type="entry name" value="Acyl-CoA_oxidase_C"/>
</dbReference>
<comment type="similarity">
    <text evidence="3 10">Belongs to the acyl-CoA oxidase family.</text>
</comment>
<keyword evidence="9" id="KW-0576">Peroxisome</keyword>
<sequence length="728" mass="81864">MPGAGVAAKSYKIYTRGKYNGMSDFVLKLKPAEPQGPDILAAERARSQVNVPQLAHHLLQRNGFLDRQKKVLAVLKKNPLFSKKANLNLSRPDRYHVGLARAKEVRRIVRRERWNHDDYMMAYYLLDEVSPYLLSDSMFTTSIQQQCNQEQKAQWLKEVENWEITGCYAQTELGHGSNVRRIECQASWNTDTKDFTIHSPSLTASKWWIGSLGRSANHAVVVAQLLIPDSEGKLVSYGPHQFMVQIRDLKTHQPLEGVVIGDIGPKYGYASMDNGYMLFNQFRVPRTALLARYSSVDENGKYTRSSNPATVYGSLTYARAIIINQSTLALARAVTVAVRYTLIRTQFSDRDSGSETAPELSVLDYSTVQIRVLPLLATTYALHYVAEAMNDMYQETSMRIEEDGDFSQLAEMHAVSSGLKSLSTTLAADGIETCRRALGGHGFGGGSGLIPLVANFLNKPTVEGDNWMITQQTASYFIKRMQRCVEHPDLKPVDDVDFTVLRFLKTRDQETPAFDPGRAEDLLAAFQYRSCFLAYRAYQFRIVQKASWNDILIDLHHLSNAHCESLLVKYFHEALQRADPPLDPPTLATMHQLFKLFALFTFQNASADFMATGILAPAQLDALAREIQTTMQNIRVDAARLLDAWSIPDYVLDSSLGRFDGDVYPTLFKVAHEENPLNKVTFNSDYRSEEIIKGEGEEQARRRIQALVQGTSGREWGADISSPLKASL</sequence>
<dbReference type="InterPro" id="IPR055060">
    <property type="entry name" value="ACOX_C_alpha1"/>
</dbReference>
<dbReference type="Gene3D" id="2.40.110.10">
    <property type="entry name" value="Butyryl-CoA Dehydrogenase, subunit A, domain 2"/>
    <property type="match status" value="1"/>
</dbReference>
<dbReference type="Pfam" id="PF01756">
    <property type="entry name" value="ACOX"/>
    <property type="match status" value="1"/>
</dbReference>
<evidence type="ECO:0000256" key="4">
    <source>
        <dbReference type="ARBA" id="ARBA00022630"/>
    </source>
</evidence>
<keyword evidence="5 10" id="KW-0274">FAD</keyword>
<dbReference type="InterPro" id="IPR036250">
    <property type="entry name" value="AcylCo_DH-like_C"/>
</dbReference>
<dbReference type="PIRSF" id="PIRSF000168">
    <property type="entry name" value="Acyl-CoA_oxidase"/>
    <property type="match status" value="1"/>
</dbReference>
<evidence type="ECO:0000256" key="10">
    <source>
        <dbReference type="PIRNR" id="PIRNR000168"/>
    </source>
</evidence>
<comment type="cofactor">
    <cofactor evidence="1">
        <name>FAD</name>
        <dbReference type="ChEBI" id="CHEBI:57692"/>
    </cofactor>
</comment>
<evidence type="ECO:0000313" key="14">
    <source>
        <dbReference type="EMBL" id="KAK5074473.1"/>
    </source>
</evidence>
<evidence type="ECO:0000256" key="1">
    <source>
        <dbReference type="ARBA" id="ARBA00001974"/>
    </source>
</evidence>
<evidence type="ECO:0000256" key="8">
    <source>
        <dbReference type="ARBA" id="ARBA00023098"/>
    </source>
</evidence>
<keyword evidence="15" id="KW-1185">Reference proteome</keyword>
<evidence type="ECO:0000256" key="3">
    <source>
        <dbReference type="ARBA" id="ARBA00006288"/>
    </source>
</evidence>